<feature type="domain" description="N-acetyltransferase" evidence="1">
    <location>
        <begin position="2"/>
        <end position="196"/>
    </location>
</feature>
<dbReference type="AlphaFoldDB" id="A0A7W7RB65"/>
<accession>A0A7W7RB65</accession>
<keyword evidence="2" id="KW-0808">Transferase</keyword>
<dbReference type="PROSITE" id="PS51186">
    <property type="entry name" value="GNAT"/>
    <property type="match status" value="1"/>
</dbReference>
<name>A0A7W7RB65_KITKI</name>
<dbReference type="InterPro" id="IPR000182">
    <property type="entry name" value="GNAT_dom"/>
</dbReference>
<comment type="caution">
    <text evidence="2">The sequence shown here is derived from an EMBL/GenBank/DDBJ whole genome shotgun (WGS) entry which is preliminary data.</text>
</comment>
<evidence type="ECO:0000259" key="1">
    <source>
        <dbReference type="PROSITE" id="PS51186"/>
    </source>
</evidence>
<dbReference type="Gene3D" id="3.40.630.30">
    <property type="match status" value="1"/>
</dbReference>
<dbReference type="CDD" id="cd04301">
    <property type="entry name" value="NAT_SF"/>
    <property type="match status" value="1"/>
</dbReference>
<dbReference type="RefSeq" id="WP_184946280.1">
    <property type="nucleotide sequence ID" value="NZ_JACHJV010000003.1"/>
</dbReference>
<reference evidence="2 3" key="1">
    <citation type="submission" date="2020-08" db="EMBL/GenBank/DDBJ databases">
        <title>Sequencing the genomes of 1000 actinobacteria strains.</title>
        <authorList>
            <person name="Klenk H.-P."/>
        </authorList>
    </citation>
    <scope>NUCLEOTIDE SEQUENCE [LARGE SCALE GENOMIC DNA]</scope>
    <source>
        <strain evidence="2 3">DSM 41654</strain>
    </source>
</reference>
<proteinExistence type="predicted"/>
<organism evidence="2 3">
    <name type="scientific">Kitasatospora kifunensis</name>
    <name type="common">Streptomyces kifunensis</name>
    <dbReference type="NCBI Taxonomy" id="58351"/>
    <lineage>
        <taxon>Bacteria</taxon>
        <taxon>Bacillati</taxon>
        <taxon>Actinomycetota</taxon>
        <taxon>Actinomycetes</taxon>
        <taxon>Kitasatosporales</taxon>
        <taxon>Streptomycetaceae</taxon>
        <taxon>Kitasatospora</taxon>
    </lineage>
</organism>
<dbReference type="InterPro" id="IPR016181">
    <property type="entry name" value="Acyl_CoA_acyltransferase"/>
</dbReference>
<evidence type="ECO:0000313" key="3">
    <source>
        <dbReference type="Proteomes" id="UP000540506"/>
    </source>
</evidence>
<dbReference type="GO" id="GO:0016747">
    <property type="term" value="F:acyltransferase activity, transferring groups other than amino-acyl groups"/>
    <property type="evidence" value="ECO:0007669"/>
    <property type="project" value="InterPro"/>
</dbReference>
<protein>
    <submittedName>
        <fullName evidence="2">Putative N-acetyltransferase YhbS</fullName>
    </submittedName>
</protein>
<gene>
    <name evidence="2" type="ORF">FHR34_007825</name>
</gene>
<dbReference type="PANTHER" id="PTHR42791:SF1">
    <property type="entry name" value="N-ACETYLTRANSFERASE DOMAIN-CONTAINING PROTEIN"/>
    <property type="match status" value="1"/>
</dbReference>
<dbReference type="SUPFAM" id="SSF55729">
    <property type="entry name" value="Acyl-CoA N-acyltransferases (Nat)"/>
    <property type="match status" value="1"/>
</dbReference>
<dbReference type="InterPro" id="IPR052523">
    <property type="entry name" value="Trichothecene_AcTrans"/>
</dbReference>
<dbReference type="Pfam" id="PF00583">
    <property type="entry name" value="Acetyltransf_1"/>
    <property type="match status" value="1"/>
</dbReference>
<dbReference type="Proteomes" id="UP000540506">
    <property type="component" value="Unassembled WGS sequence"/>
</dbReference>
<sequence length="200" mass="21807">MISIRSATRADVPELSGVLARAFHDDPPFLWCLPDPDGRPRRLRRIFTTILSREVLRHGAVQVAGQDDRIIGGALWVPPHRQQASTLRQLTAVPGFLRGFGRRIGYGSELAAACAKAHPAEPHWYLYVLGVAPALQGEGVGAALLRSGLARCDQERLPAYLESSKLGNVPLYQHFGFQPTGTIDLPAGAPEITTMWRPSA</sequence>
<keyword evidence="3" id="KW-1185">Reference proteome</keyword>
<dbReference type="PANTHER" id="PTHR42791">
    <property type="entry name" value="GNAT FAMILY ACETYLTRANSFERASE"/>
    <property type="match status" value="1"/>
</dbReference>
<evidence type="ECO:0000313" key="2">
    <source>
        <dbReference type="EMBL" id="MBB4928728.1"/>
    </source>
</evidence>
<dbReference type="EMBL" id="JACHJV010000003">
    <property type="protein sequence ID" value="MBB4928728.1"/>
    <property type="molecule type" value="Genomic_DNA"/>
</dbReference>